<accession>A0A8H5CVM7</accession>
<dbReference type="Proteomes" id="UP000559027">
    <property type="component" value="Unassembled WGS sequence"/>
</dbReference>
<organism evidence="2 3">
    <name type="scientific">Leucocoprinus leucothites</name>
    <dbReference type="NCBI Taxonomy" id="201217"/>
    <lineage>
        <taxon>Eukaryota</taxon>
        <taxon>Fungi</taxon>
        <taxon>Dikarya</taxon>
        <taxon>Basidiomycota</taxon>
        <taxon>Agaricomycotina</taxon>
        <taxon>Agaricomycetes</taxon>
        <taxon>Agaricomycetidae</taxon>
        <taxon>Agaricales</taxon>
        <taxon>Agaricineae</taxon>
        <taxon>Agaricaceae</taxon>
        <taxon>Leucocoprinus</taxon>
    </lineage>
</organism>
<dbReference type="OrthoDB" id="391988at2759"/>
<protein>
    <recommendedName>
        <fullName evidence="1">G domain-containing protein</fullName>
    </recommendedName>
</protein>
<dbReference type="InterPro" id="IPR006073">
    <property type="entry name" value="GTP-bd"/>
</dbReference>
<keyword evidence="3" id="KW-1185">Reference proteome</keyword>
<evidence type="ECO:0000259" key="1">
    <source>
        <dbReference type="Pfam" id="PF01926"/>
    </source>
</evidence>
<dbReference type="InterPro" id="IPR027417">
    <property type="entry name" value="P-loop_NTPase"/>
</dbReference>
<dbReference type="Gene3D" id="3.40.50.300">
    <property type="entry name" value="P-loop containing nucleotide triphosphate hydrolases"/>
    <property type="match status" value="1"/>
</dbReference>
<dbReference type="GO" id="GO:0005525">
    <property type="term" value="F:GTP binding"/>
    <property type="evidence" value="ECO:0007669"/>
    <property type="project" value="InterPro"/>
</dbReference>
<feature type="domain" description="G" evidence="1">
    <location>
        <begin position="19"/>
        <end position="43"/>
    </location>
</feature>
<comment type="caution">
    <text evidence="2">The sequence shown here is derived from an EMBL/GenBank/DDBJ whole genome shotgun (WGS) entry which is preliminary data.</text>
</comment>
<sequence>MEPESTIDEIIKSVERFRILSVGRPDVGKSSLINRVFGITDAVRGSHAGRMRVNYHRRWFERD</sequence>
<dbReference type="SUPFAM" id="SSF52540">
    <property type="entry name" value="P-loop containing nucleoside triphosphate hydrolases"/>
    <property type="match status" value="1"/>
</dbReference>
<evidence type="ECO:0000313" key="3">
    <source>
        <dbReference type="Proteomes" id="UP000559027"/>
    </source>
</evidence>
<name>A0A8H5CVM7_9AGAR</name>
<dbReference type="Pfam" id="PF01926">
    <property type="entry name" value="MMR_HSR1"/>
    <property type="match status" value="1"/>
</dbReference>
<dbReference type="AlphaFoldDB" id="A0A8H5CVM7"/>
<evidence type="ECO:0000313" key="2">
    <source>
        <dbReference type="EMBL" id="KAF5347903.1"/>
    </source>
</evidence>
<reference evidence="2 3" key="1">
    <citation type="journal article" date="2020" name="ISME J.">
        <title>Uncovering the hidden diversity of litter-decomposition mechanisms in mushroom-forming fungi.</title>
        <authorList>
            <person name="Floudas D."/>
            <person name="Bentzer J."/>
            <person name="Ahren D."/>
            <person name="Johansson T."/>
            <person name="Persson P."/>
            <person name="Tunlid A."/>
        </authorList>
    </citation>
    <scope>NUCLEOTIDE SEQUENCE [LARGE SCALE GENOMIC DNA]</scope>
    <source>
        <strain evidence="2 3">CBS 146.42</strain>
    </source>
</reference>
<gene>
    <name evidence="2" type="ORF">D9756_010206</name>
</gene>
<proteinExistence type="predicted"/>
<dbReference type="EMBL" id="JAACJO010000022">
    <property type="protein sequence ID" value="KAF5347903.1"/>
    <property type="molecule type" value="Genomic_DNA"/>
</dbReference>